<accession>A0ACB9HTJ1</accession>
<comment type="caution">
    <text evidence="1">The sequence shown here is derived from an EMBL/GenBank/DDBJ whole genome shotgun (WGS) entry which is preliminary data.</text>
</comment>
<sequence length="104" mass="11877">MIVVMVDGHVSKVDSLKVQCEDGLFGYESYTYLNWDDFEAVFTLQELTGAVITSYMMYLFEQIRNGLKRNHGICFVSPTATSPRDRKTKSRNIDDASRSVAERL</sequence>
<dbReference type="EMBL" id="CM042028">
    <property type="protein sequence ID" value="KAI3799239.1"/>
    <property type="molecule type" value="Genomic_DNA"/>
</dbReference>
<reference evidence="2" key="1">
    <citation type="journal article" date="2022" name="Mol. Ecol. Resour.">
        <title>The genomes of chicory, endive, great burdock and yacon provide insights into Asteraceae palaeo-polyploidization history and plant inulin production.</title>
        <authorList>
            <person name="Fan W."/>
            <person name="Wang S."/>
            <person name="Wang H."/>
            <person name="Wang A."/>
            <person name="Jiang F."/>
            <person name="Liu H."/>
            <person name="Zhao H."/>
            <person name="Xu D."/>
            <person name="Zhang Y."/>
        </authorList>
    </citation>
    <scope>NUCLEOTIDE SEQUENCE [LARGE SCALE GENOMIC DNA]</scope>
    <source>
        <strain evidence="2">cv. Yunnan</strain>
    </source>
</reference>
<evidence type="ECO:0000313" key="1">
    <source>
        <dbReference type="EMBL" id="KAI3799239.1"/>
    </source>
</evidence>
<reference evidence="1 2" key="2">
    <citation type="journal article" date="2022" name="Mol. Ecol. Resour.">
        <title>The genomes of chicory, endive, great burdock and yacon provide insights into Asteraceae paleo-polyploidization history and plant inulin production.</title>
        <authorList>
            <person name="Fan W."/>
            <person name="Wang S."/>
            <person name="Wang H."/>
            <person name="Wang A."/>
            <person name="Jiang F."/>
            <person name="Liu H."/>
            <person name="Zhao H."/>
            <person name="Xu D."/>
            <person name="Zhang Y."/>
        </authorList>
    </citation>
    <scope>NUCLEOTIDE SEQUENCE [LARGE SCALE GENOMIC DNA]</scope>
    <source>
        <strain evidence="2">cv. Yunnan</strain>
        <tissue evidence="1">Leaves</tissue>
    </source>
</reference>
<keyword evidence="2" id="KW-1185">Reference proteome</keyword>
<evidence type="ECO:0000313" key="2">
    <source>
        <dbReference type="Proteomes" id="UP001056120"/>
    </source>
</evidence>
<protein>
    <submittedName>
        <fullName evidence="1">Uncharacterized protein</fullName>
    </submittedName>
</protein>
<dbReference type="Proteomes" id="UP001056120">
    <property type="component" value="Linkage Group LG11"/>
</dbReference>
<proteinExistence type="predicted"/>
<name>A0ACB9HTJ1_9ASTR</name>
<organism evidence="1 2">
    <name type="scientific">Smallanthus sonchifolius</name>
    <dbReference type="NCBI Taxonomy" id="185202"/>
    <lineage>
        <taxon>Eukaryota</taxon>
        <taxon>Viridiplantae</taxon>
        <taxon>Streptophyta</taxon>
        <taxon>Embryophyta</taxon>
        <taxon>Tracheophyta</taxon>
        <taxon>Spermatophyta</taxon>
        <taxon>Magnoliopsida</taxon>
        <taxon>eudicotyledons</taxon>
        <taxon>Gunneridae</taxon>
        <taxon>Pentapetalae</taxon>
        <taxon>asterids</taxon>
        <taxon>campanulids</taxon>
        <taxon>Asterales</taxon>
        <taxon>Asteraceae</taxon>
        <taxon>Asteroideae</taxon>
        <taxon>Heliantheae alliance</taxon>
        <taxon>Millerieae</taxon>
        <taxon>Smallanthus</taxon>
    </lineage>
</organism>
<gene>
    <name evidence="1" type="ORF">L1987_34531</name>
</gene>